<feature type="compositionally biased region" description="Polar residues" evidence="1">
    <location>
        <begin position="896"/>
        <end position="905"/>
    </location>
</feature>
<feature type="region of interest" description="Disordered" evidence="1">
    <location>
        <begin position="522"/>
        <end position="871"/>
    </location>
</feature>
<feature type="compositionally biased region" description="Basic and acidic residues" evidence="1">
    <location>
        <begin position="1107"/>
        <end position="1118"/>
    </location>
</feature>
<protein>
    <submittedName>
        <fullName evidence="2">Uncharacterized protein</fullName>
    </submittedName>
</protein>
<name>F8QGX6_SERL3</name>
<accession>F8QGX6</accession>
<feature type="compositionally biased region" description="Low complexity" evidence="1">
    <location>
        <begin position="741"/>
        <end position="755"/>
    </location>
</feature>
<feature type="compositionally biased region" description="Polar residues" evidence="1">
    <location>
        <begin position="933"/>
        <end position="954"/>
    </location>
</feature>
<feature type="region of interest" description="Disordered" evidence="1">
    <location>
        <begin position="253"/>
        <end position="299"/>
    </location>
</feature>
<feature type="compositionally biased region" description="Low complexity" evidence="1">
    <location>
        <begin position="651"/>
        <end position="667"/>
    </location>
</feature>
<feature type="compositionally biased region" description="Basic and acidic residues" evidence="1">
    <location>
        <begin position="914"/>
        <end position="928"/>
    </location>
</feature>
<keyword evidence="3" id="KW-1185">Reference proteome</keyword>
<dbReference type="EMBL" id="GL945504">
    <property type="protein sequence ID" value="EGN92458.1"/>
    <property type="molecule type" value="Genomic_DNA"/>
</dbReference>
<feature type="region of interest" description="Disordered" evidence="1">
    <location>
        <begin position="1"/>
        <end position="125"/>
    </location>
</feature>
<gene>
    <name evidence="2" type="ORF">SERLA73DRAFT_79593</name>
</gene>
<feature type="region of interest" description="Disordered" evidence="1">
    <location>
        <begin position="966"/>
        <end position="1178"/>
    </location>
</feature>
<dbReference type="OMA" id="IMNANTP"/>
<proteinExistence type="predicted"/>
<organism evidence="3">
    <name type="scientific">Serpula lacrymans var. lacrymans (strain S7.3)</name>
    <name type="common">Dry rot fungus</name>
    <dbReference type="NCBI Taxonomy" id="936435"/>
    <lineage>
        <taxon>Eukaryota</taxon>
        <taxon>Fungi</taxon>
        <taxon>Dikarya</taxon>
        <taxon>Basidiomycota</taxon>
        <taxon>Agaricomycotina</taxon>
        <taxon>Agaricomycetes</taxon>
        <taxon>Agaricomycetidae</taxon>
        <taxon>Boletales</taxon>
        <taxon>Coniophorineae</taxon>
        <taxon>Serpulaceae</taxon>
        <taxon>Serpula</taxon>
    </lineage>
</organism>
<dbReference type="STRING" id="936435.F8QGX6"/>
<feature type="compositionally biased region" description="Basic and acidic residues" evidence="1">
    <location>
        <begin position="980"/>
        <end position="999"/>
    </location>
</feature>
<feature type="region of interest" description="Disordered" evidence="1">
    <location>
        <begin position="374"/>
        <end position="433"/>
    </location>
</feature>
<feature type="region of interest" description="Disordered" evidence="1">
    <location>
        <begin position="891"/>
        <end position="954"/>
    </location>
</feature>
<evidence type="ECO:0000256" key="1">
    <source>
        <dbReference type="SAM" id="MobiDB-lite"/>
    </source>
</evidence>
<feature type="compositionally biased region" description="Polar residues" evidence="1">
    <location>
        <begin position="1067"/>
        <end position="1078"/>
    </location>
</feature>
<feature type="compositionally biased region" description="Acidic residues" evidence="1">
    <location>
        <begin position="94"/>
        <end position="103"/>
    </location>
</feature>
<dbReference type="OrthoDB" id="2148418at2759"/>
<feature type="compositionally biased region" description="Low complexity" evidence="1">
    <location>
        <begin position="17"/>
        <end position="35"/>
    </location>
</feature>
<feature type="compositionally biased region" description="Polar residues" evidence="1">
    <location>
        <begin position="253"/>
        <end position="264"/>
    </location>
</feature>
<feature type="compositionally biased region" description="Basic residues" evidence="1">
    <location>
        <begin position="1013"/>
        <end position="1023"/>
    </location>
</feature>
<feature type="region of interest" description="Disordered" evidence="1">
    <location>
        <begin position="474"/>
        <end position="494"/>
    </location>
</feature>
<feature type="compositionally biased region" description="Basic and acidic residues" evidence="1">
    <location>
        <begin position="411"/>
        <end position="433"/>
    </location>
</feature>
<dbReference type="eggNOG" id="ENOG502SFMB">
    <property type="taxonomic scope" value="Eukaryota"/>
</dbReference>
<feature type="region of interest" description="Disordered" evidence="1">
    <location>
        <begin position="138"/>
        <end position="217"/>
    </location>
</feature>
<feature type="compositionally biased region" description="Basic and acidic residues" evidence="1">
    <location>
        <begin position="1080"/>
        <end position="1093"/>
    </location>
</feature>
<sequence length="1300" mass="139916">MENAAMVDSFIQPKPSSPVSISSVSDNDAVNSSSARVYFGPLQSPEKKYAPDVARRRTLHPGAVDSPLRRSPRLSPAPASSGFKDNVDIHAQTDDDGDVDEAADLTARMSRGGTPENYTLFPQDELEPSSVLASKIMRAHDNPSPPPQRNVVPNPDYSPLKSGPFPQTDEPMSPGPFKNINLLDRLNGRSPLGRVTSPSHVSPALPLPNSQSPTLETDTAGESFQRDLFAHISSPTSKPAVCADAAPLDPNTSLLANGSHTNATPHLYENSDIPLSSSNDIPPSPSRDSHSLPDGHFSPVVEENSFEHMVIIPGVPTPTQSQVHCEDSITSHSFDNAIPSVSDKQMTQDIKPVRRSPRRSVTPQLFGVGHATNSLEVPTSKGKERAISPAVNATEESNESSAGRGGMVSGVEKDQEKRLEPKNEGKSMRTNRQEDIRAAKRELRSLSPESTNVLTQLLSPMPVSMTELAASIPLPTTNDQQDEETPQRELRSLSPEAADVLAQLLPSSQQSIPIPVLVVPEASKDAGPSTPKKESRMHNAPHPNFSNSTLQRPHSPVKLGLMSPQKPSSGIEGGARTPARRVPIEEAIARGTPSQRKTTHLSVRPDMSAPGGKFASIRSPLFARPALDDPRRSPAKRVPVSGTIHFNHGQSVASPSRSLPRARSASVEPKPAPTPSIRSRSVDPSPKPESKSLGSIFQRSAVPPSRSNAKLPFPLVAGNVLGSELPHSIPEENEPPNVHEASTSTTTAKSTLIASPAKSYLKQPSTSSRIPRIGAKPYTRPPPKNEKNQESSSSLKASKDVKSTVTVGSTKSASRFTHSGSGSSDDSASIVPGPSNSAIKERNGSELSTSTAFARKQGARTFSPPTAGLPTFRQVVPGMLGAKYAPKVLPEPAVPQASTGTTPQKPNGPIRIRKVVDGMFAKRHDKAPEPLTKGSQNIEAGASHSSLGARSGAKSSNLDAFALSTVVTNKSPTPPSSPVPHDKTLSRDRAGIDAREIRDATASPQSEAEPSSKVRRTSRKRKPTLPSSDVFGTVVTRPLQPRKRAPTSTRSDSDGFQGMSAVALKALTSSNTTKNQHFSVKLETKVVRKEGIRPESPTMKARTILQKQREEKDKQRKDRAARRARRSEDGPELGDADAVTESGDRSAMESDDDENSDRARLGKHRRGPGDEEDYETPERISRPVKRLKCVDGEGQVEVQKKQVKWDRGLSTTIYLDELHPKPKTPSMNRSTRKGCLTPAVKALRLDTLGNIMNANTPLTDLVHENITVTKFVYDNDQEAQPEVDTIPVKITRSKSKKAKS</sequence>
<feature type="compositionally biased region" description="Basic and acidic residues" evidence="1">
    <location>
        <begin position="45"/>
        <end position="55"/>
    </location>
</feature>
<feature type="compositionally biased region" description="Polar residues" evidence="1">
    <location>
        <begin position="208"/>
        <end position="217"/>
    </location>
</feature>
<reference evidence="3" key="1">
    <citation type="journal article" date="2011" name="Science">
        <title>The plant cell wall-decomposing machinery underlies the functional diversity of forest fungi.</title>
        <authorList>
            <person name="Eastwood D.C."/>
            <person name="Floudas D."/>
            <person name="Binder M."/>
            <person name="Majcherczyk A."/>
            <person name="Schneider P."/>
            <person name="Aerts A."/>
            <person name="Asiegbu F.O."/>
            <person name="Baker S.E."/>
            <person name="Barry K."/>
            <person name="Bendiksby M."/>
            <person name="Blumentritt M."/>
            <person name="Coutinho P.M."/>
            <person name="Cullen D."/>
            <person name="de Vries R.P."/>
            <person name="Gathman A."/>
            <person name="Goodell B."/>
            <person name="Henrissat B."/>
            <person name="Ihrmark K."/>
            <person name="Kauserud H."/>
            <person name="Kohler A."/>
            <person name="LaButti K."/>
            <person name="Lapidus A."/>
            <person name="Lavin J.L."/>
            <person name="Lee Y.-H."/>
            <person name="Lindquist E."/>
            <person name="Lilly W."/>
            <person name="Lucas S."/>
            <person name="Morin E."/>
            <person name="Murat C."/>
            <person name="Oguiza J.A."/>
            <person name="Park J."/>
            <person name="Pisabarro A.G."/>
            <person name="Riley R."/>
            <person name="Rosling A."/>
            <person name="Salamov A."/>
            <person name="Schmidt O."/>
            <person name="Schmutz J."/>
            <person name="Skrede I."/>
            <person name="Stenlid J."/>
            <person name="Wiebenga A."/>
            <person name="Xie X."/>
            <person name="Kuees U."/>
            <person name="Hibbett D.S."/>
            <person name="Hoffmeister D."/>
            <person name="Hoegberg N."/>
            <person name="Martin F."/>
            <person name="Grigoriev I.V."/>
            <person name="Watkinson S.C."/>
        </authorList>
    </citation>
    <scope>NUCLEOTIDE SEQUENCE [LARGE SCALE GENOMIC DNA]</scope>
    <source>
        <strain evidence="3">strain S7.3</strain>
    </source>
</reference>
<feature type="compositionally biased region" description="Polar residues" evidence="1">
    <location>
        <begin position="803"/>
        <end position="818"/>
    </location>
</feature>
<dbReference type="InParanoid" id="F8QGX6"/>
<evidence type="ECO:0000313" key="3">
    <source>
        <dbReference type="Proteomes" id="UP000008063"/>
    </source>
</evidence>
<feature type="compositionally biased region" description="Low complexity" evidence="1">
    <location>
        <begin position="819"/>
        <end position="829"/>
    </location>
</feature>
<evidence type="ECO:0000313" key="2">
    <source>
        <dbReference type="EMBL" id="EGN92458.1"/>
    </source>
</evidence>
<dbReference type="HOGENOM" id="CLU_261535_0_0_1"/>
<dbReference type="Proteomes" id="UP000008063">
    <property type="component" value="Unassembled WGS sequence"/>
</dbReference>